<dbReference type="AlphaFoldDB" id="A0A918HQC6"/>
<dbReference type="InterPro" id="IPR037026">
    <property type="entry name" value="Vgr_OB-fold_dom_sf"/>
</dbReference>
<dbReference type="InterPro" id="IPR006531">
    <property type="entry name" value="Gp5/Vgr_OB"/>
</dbReference>
<gene>
    <name evidence="2" type="ORF">GCM10010226_84450</name>
</gene>
<sequence>MSLPTPADGSGPRYFGVYPALVTDIVDDRQLGRVEVRFPWLGEEGDRDVRAWATLCSPYADGDQGLLAFPEVDSQVLVAFEAGDLRRPYVIGSAWNGRAATPHRPERANNLRQLRSRAGSRLQFDDTAGAEAVRITTDSGHEVILDNATQHVTVKHATGCVIRLTPTSVEIQANVSVDVKAPMVTVNAPLSTFNGLVKCGTLVTDQMVVSPAYTPGAGNIW</sequence>
<accession>A0A918HQC6</accession>
<dbReference type="Pfam" id="PF04717">
    <property type="entry name" value="Phage_base_V"/>
    <property type="match status" value="1"/>
</dbReference>
<protein>
    <submittedName>
        <fullName evidence="2">Phage tail protein</fullName>
    </submittedName>
</protein>
<keyword evidence="3" id="KW-1185">Reference proteome</keyword>
<organism evidence="2 3">
    <name type="scientific">Streptomyces phaeofaciens</name>
    <dbReference type="NCBI Taxonomy" id="68254"/>
    <lineage>
        <taxon>Bacteria</taxon>
        <taxon>Bacillati</taxon>
        <taxon>Actinomycetota</taxon>
        <taxon>Actinomycetes</taxon>
        <taxon>Kitasatosporales</taxon>
        <taxon>Streptomycetaceae</taxon>
        <taxon>Streptomyces</taxon>
    </lineage>
</organism>
<evidence type="ECO:0000259" key="1">
    <source>
        <dbReference type="Pfam" id="PF04717"/>
    </source>
</evidence>
<dbReference type="RefSeq" id="WP_189717912.1">
    <property type="nucleotide sequence ID" value="NZ_BMSA01000043.1"/>
</dbReference>
<reference evidence="2" key="2">
    <citation type="submission" date="2020-09" db="EMBL/GenBank/DDBJ databases">
        <authorList>
            <person name="Sun Q."/>
            <person name="Ohkuma M."/>
        </authorList>
    </citation>
    <scope>NUCLEOTIDE SEQUENCE</scope>
    <source>
        <strain evidence="2">JCM 4125</strain>
    </source>
</reference>
<dbReference type="Proteomes" id="UP000646776">
    <property type="component" value="Unassembled WGS sequence"/>
</dbReference>
<feature type="domain" description="Gp5/Type VI secretion system Vgr protein OB-fold" evidence="1">
    <location>
        <begin position="18"/>
        <end position="95"/>
    </location>
</feature>
<comment type="caution">
    <text evidence="2">The sequence shown here is derived from an EMBL/GenBank/DDBJ whole genome shotgun (WGS) entry which is preliminary data.</text>
</comment>
<evidence type="ECO:0000313" key="2">
    <source>
        <dbReference type="EMBL" id="GGT93712.1"/>
    </source>
</evidence>
<name>A0A918HQC6_9ACTN</name>
<proteinExistence type="predicted"/>
<reference evidence="2" key="1">
    <citation type="journal article" date="2014" name="Int. J. Syst. Evol. Microbiol.">
        <title>Complete genome sequence of Corynebacterium casei LMG S-19264T (=DSM 44701T), isolated from a smear-ripened cheese.</title>
        <authorList>
            <consortium name="US DOE Joint Genome Institute (JGI-PGF)"/>
            <person name="Walter F."/>
            <person name="Albersmeier A."/>
            <person name="Kalinowski J."/>
            <person name="Ruckert C."/>
        </authorList>
    </citation>
    <scope>NUCLEOTIDE SEQUENCE</scope>
    <source>
        <strain evidence="2">JCM 4125</strain>
    </source>
</reference>
<dbReference type="SUPFAM" id="SSF69255">
    <property type="entry name" value="gp5 N-terminal domain-like"/>
    <property type="match status" value="1"/>
</dbReference>
<dbReference type="EMBL" id="BMSA01000043">
    <property type="protein sequence ID" value="GGT93712.1"/>
    <property type="molecule type" value="Genomic_DNA"/>
</dbReference>
<evidence type="ECO:0000313" key="3">
    <source>
        <dbReference type="Proteomes" id="UP000646776"/>
    </source>
</evidence>
<dbReference type="Gene3D" id="2.40.50.230">
    <property type="entry name" value="Gp5 N-terminal domain"/>
    <property type="match status" value="1"/>
</dbReference>